<name>A0A0G4MV33_VERLO</name>
<protein>
    <submittedName>
        <fullName evidence="3">Uncharacterized protein</fullName>
    </submittedName>
</protein>
<dbReference type="AlphaFoldDB" id="A0A0G4MV33"/>
<proteinExistence type="predicted"/>
<feature type="region of interest" description="Disordered" evidence="1">
    <location>
        <begin position="63"/>
        <end position="138"/>
    </location>
</feature>
<dbReference type="EMBL" id="CVQH01025305">
    <property type="protein sequence ID" value="CRK38196.1"/>
    <property type="molecule type" value="Genomic_DNA"/>
</dbReference>
<evidence type="ECO:0000313" key="2">
    <source>
        <dbReference type="EMBL" id="CRK29445.1"/>
    </source>
</evidence>
<dbReference type="Proteomes" id="UP000045706">
    <property type="component" value="Unassembled WGS sequence"/>
</dbReference>
<organism evidence="3 4">
    <name type="scientific">Verticillium longisporum</name>
    <name type="common">Verticillium dahliae var. longisporum</name>
    <dbReference type="NCBI Taxonomy" id="100787"/>
    <lineage>
        <taxon>Eukaryota</taxon>
        <taxon>Fungi</taxon>
        <taxon>Dikarya</taxon>
        <taxon>Ascomycota</taxon>
        <taxon>Pezizomycotina</taxon>
        <taxon>Sordariomycetes</taxon>
        <taxon>Hypocreomycetidae</taxon>
        <taxon>Glomerellales</taxon>
        <taxon>Plectosphaerellaceae</taxon>
        <taxon>Verticillium</taxon>
    </lineage>
</organism>
<keyword evidence="4" id="KW-1185">Reference proteome</keyword>
<dbReference type="Proteomes" id="UP000044602">
    <property type="component" value="Unassembled WGS sequence"/>
</dbReference>
<evidence type="ECO:0000256" key="1">
    <source>
        <dbReference type="SAM" id="MobiDB-lite"/>
    </source>
</evidence>
<evidence type="ECO:0000313" key="4">
    <source>
        <dbReference type="Proteomes" id="UP000044602"/>
    </source>
</evidence>
<evidence type="ECO:0000313" key="5">
    <source>
        <dbReference type="Proteomes" id="UP000045706"/>
    </source>
</evidence>
<evidence type="ECO:0000313" key="3">
    <source>
        <dbReference type="EMBL" id="CRK38196.1"/>
    </source>
</evidence>
<reference evidence="4 5" key="1">
    <citation type="submission" date="2015-05" db="EMBL/GenBank/DDBJ databases">
        <authorList>
            <person name="Fogelqvist Johan"/>
        </authorList>
    </citation>
    <scope>NUCLEOTIDE SEQUENCE [LARGE SCALE GENOMIC DNA]</scope>
    <source>
        <strain evidence="3">VL1</strain>
        <strain evidence="2">VL2</strain>
    </source>
</reference>
<gene>
    <name evidence="3" type="ORF">BN1708_007661</name>
    <name evidence="2" type="ORF">BN1723_000438</name>
</gene>
<accession>A0A0G4MV33</accession>
<feature type="compositionally biased region" description="Basic residues" evidence="1">
    <location>
        <begin position="74"/>
        <end position="88"/>
    </location>
</feature>
<dbReference type="EMBL" id="CVQI01022223">
    <property type="protein sequence ID" value="CRK29445.1"/>
    <property type="molecule type" value="Genomic_DNA"/>
</dbReference>
<sequence>MPRPPVARPAPRVYIELSFLSFQVRSPRRLRVAVATLDNPQISIISPACGHLCQPLSPVATTTTATKDLQAPRHGYRPNRPRSHHHPQKGPDRTFPQPLRRVRRPRREERARHASVPNPPWQARRDERRRGARRLRNI</sequence>